<dbReference type="AlphaFoldDB" id="T1B342"/>
<reference evidence="1" key="2">
    <citation type="journal article" date="2014" name="ISME J.">
        <title>Microbial stratification in low pH oxic and suboxic macroscopic growths along an acid mine drainage.</title>
        <authorList>
            <person name="Mendez-Garcia C."/>
            <person name="Mesa V."/>
            <person name="Sprenger R.R."/>
            <person name="Richter M."/>
            <person name="Diez M.S."/>
            <person name="Solano J."/>
            <person name="Bargiela R."/>
            <person name="Golyshina O.V."/>
            <person name="Manteca A."/>
            <person name="Ramos J.L."/>
            <person name="Gallego J.R."/>
            <person name="Llorente I."/>
            <person name="Martins Dos Santos V.A."/>
            <person name="Jensen O.N."/>
            <person name="Pelaez A.I."/>
            <person name="Sanchez J."/>
            <person name="Ferrer M."/>
        </authorList>
    </citation>
    <scope>NUCLEOTIDE SEQUENCE</scope>
</reference>
<reference evidence="1" key="1">
    <citation type="submission" date="2013-08" db="EMBL/GenBank/DDBJ databases">
        <authorList>
            <person name="Mendez C."/>
            <person name="Richter M."/>
            <person name="Ferrer M."/>
            <person name="Sanchez J."/>
        </authorList>
    </citation>
    <scope>NUCLEOTIDE SEQUENCE</scope>
</reference>
<feature type="non-terminal residue" evidence="1">
    <location>
        <position position="1"/>
    </location>
</feature>
<protein>
    <submittedName>
        <fullName evidence="1">Uncharacterized protein</fullName>
    </submittedName>
</protein>
<dbReference type="EMBL" id="AUZX01005577">
    <property type="protein sequence ID" value="EQD67286.1"/>
    <property type="molecule type" value="Genomic_DNA"/>
</dbReference>
<gene>
    <name evidence="1" type="ORF">B1A_07769</name>
</gene>
<organism evidence="1">
    <name type="scientific">mine drainage metagenome</name>
    <dbReference type="NCBI Taxonomy" id="410659"/>
    <lineage>
        <taxon>unclassified sequences</taxon>
        <taxon>metagenomes</taxon>
        <taxon>ecological metagenomes</taxon>
    </lineage>
</organism>
<feature type="non-terminal residue" evidence="1">
    <location>
        <position position="182"/>
    </location>
</feature>
<comment type="caution">
    <text evidence="1">The sequence shown here is derived from an EMBL/GenBank/DDBJ whole genome shotgun (WGS) entry which is preliminary data.</text>
</comment>
<accession>T1B342</accession>
<evidence type="ECO:0000313" key="1">
    <source>
        <dbReference type="EMBL" id="EQD67286.1"/>
    </source>
</evidence>
<name>T1B342_9ZZZZ</name>
<proteinExistence type="predicted"/>
<sequence length="182" mass="19753">YFAEAGDFLNIGSMEEKKSSSDHPEVGTASTDLPTLHLFVVASYFAYETPGTSTMIENSYNGITPALGVRVPFQNGFWEGDLGIALAEAYQTLTPIVSLIGVYAQTEYYRTFGPGALDIFANYTGYIQYIYVQSRYLTPVWEAKKKSVSLYLGPELIGQGNNSYNAGQGGVALGVSFPAIHS</sequence>